<feature type="compositionally biased region" description="Polar residues" evidence="1">
    <location>
        <begin position="224"/>
        <end position="236"/>
    </location>
</feature>
<evidence type="ECO:0000313" key="2">
    <source>
        <dbReference type="EMBL" id="CAB4156493.1"/>
    </source>
</evidence>
<evidence type="ECO:0000313" key="3">
    <source>
        <dbReference type="EMBL" id="CAB4181754.1"/>
    </source>
</evidence>
<name>A0A6J5QQ55_9CAUD</name>
<evidence type="ECO:0000256" key="1">
    <source>
        <dbReference type="SAM" id="MobiDB-lite"/>
    </source>
</evidence>
<reference evidence="3" key="1">
    <citation type="submission" date="2020-05" db="EMBL/GenBank/DDBJ databases">
        <authorList>
            <person name="Chiriac C."/>
            <person name="Salcher M."/>
            <person name="Ghai R."/>
            <person name="Kavagutti S V."/>
        </authorList>
    </citation>
    <scope>NUCLEOTIDE SEQUENCE</scope>
</reference>
<dbReference type="EMBL" id="LR797016">
    <property type="protein sequence ID" value="CAB4181754.1"/>
    <property type="molecule type" value="Genomic_DNA"/>
</dbReference>
<accession>A0A6J5QQ55</accession>
<feature type="compositionally biased region" description="Gly residues" evidence="1">
    <location>
        <begin position="440"/>
        <end position="457"/>
    </location>
</feature>
<feature type="region of interest" description="Disordered" evidence="1">
    <location>
        <begin position="361"/>
        <end position="389"/>
    </location>
</feature>
<feature type="region of interest" description="Disordered" evidence="1">
    <location>
        <begin position="1"/>
        <end position="30"/>
    </location>
</feature>
<sequence>MYKKRKSKMLADGGIMQEGGTVDEVSGNDVPLGSLKEEVRDDVDAKLSPGEYVFPADVTRYYGIAKLEAMRKEAQDGLMKMEQGGRMGNAEQVSEEAVDSYDNDEEFSKSVDQAMSEHDSETGYNKGGVVKHYVTGGGVPYDPATNTEIYKRAPIKGFEMIPMEDDDGNRIFIPFINGRPQLAVPAGYRIRAAKGSETVTDKTKTTTTDTSVTENKEGPGSVDGGTNNNIGVSASPSGPDALGLGPAQDRSTWRDTLNSIPTPVSLGLSMVPVVGTALSIAKAADWALTKYDEAQLAPSLTTREKAQDAFRAFEISDMNAATKNTAQQSFQMSEKSILDAAIALSVDKNISPKAALDSILSDNDESTRDDTSSPIGNMGGIAPLGSGMRAADKASEGDVIVGAPITRSNISARPIDAEATFTPFTGIDQDFSANISGVNTGTGGKGSTNTGTSGGTPGTAESIDVGGALAGGGMEGVDFGGYSAEGYQ</sequence>
<dbReference type="EMBL" id="LR796635">
    <property type="protein sequence ID" value="CAB4156493.1"/>
    <property type="molecule type" value="Genomic_DNA"/>
</dbReference>
<feature type="region of interest" description="Disordered" evidence="1">
    <location>
        <begin position="195"/>
        <end position="240"/>
    </location>
</feature>
<proteinExistence type="predicted"/>
<protein>
    <submittedName>
        <fullName evidence="3">Uncharacterized protein</fullName>
    </submittedName>
</protein>
<organism evidence="3">
    <name type="scientific">uncultured Caudovirales phage</name>
    <dbReference type="NCBI Taxonomy" id="2100421"/>
    <lineage>
        <taxon>Viruses</taxon>
        <taxon>Duplodnaviria</taxon>
        <taxon>Heunggongvirae</taxon>
        <taxon>Uroviricota</taxon>
        <taxon>Caudoviricetes</taxon>
        <taxon>Peduoviridae</taxon>
        <taxon>Maltschvirus</taxon>
        <taxon>Maltschvirus maltsch</taxon>
    </lineage>
</organism>
<feature type="region of interest" description="Disordered" evidence="1">
    <location>
        <begin position="438"/>
        <end position="458"/>
    </location>
</feature>
<gene>
    <name evidence="3" type="ORF">UFOVP1067_66</name>
    <name evidence="2" type="ORF">UFOVP662_66</name>
</gene>